<proteinExistence type="predicted"/>
<comment type="caution">
    <text evidence="2">The sequence shown here is derived from an EMBL/GenBank/DDBJ whole genome shotgun (WGS) entry which is preliminary data.</text>
</comment>
<sequence>MPLCLLYDRYTNRHSSYWMVIFKKISKKSVKLEPSEQRLFVYFDTSKFTERTYSANAIQQSEFEYEIWKYLQSEQQSTLQDFDRQITLRQMASEKTQELKENVLEAFTGVHACEVEFWVTNIQDEHNGEASMREIQCQSLLPITSVSVPDEVLDSKRSPIDKILLSEQALELSNFRICEGKLEQFCEQQRKHLSIDVLSLMVHKLRFPERIHFAGQQNENRTNANYCNPDVKIINSFLNSQTAQHMFRAQIIVKSNAANKDAIGTTNLLFGIQQLGQQNQETQIAIAYNDMSPPNSGPQGQPSPGHGPTGPYIPRNAAKQVTIFPPALSTGHEIPKIPKVMTKETIQDNMHG</sequence>
<accession>A0A5J4WR65</accession>
<feature type="compositionally biased region" description="Low complexity" evidence="1">
    <location>
        <begin position="292"/>
        <end position="310"/>
    </location>
</feature>
<evidence type="ECO:0000313" key="2">
    <source>
        <dbReference type="EMBL" id="KAA6397273.1"/>
    </source>
</evidence>
<reference evidence="2 3" key="1">
    <citation type="submission" date="2019-03" db="EMBL/GenBank/DDBJ databases">
        <title>Single cell metagenomics reveals metabolic interactions within the superorganism composed of flagellate Streblomastix strix and complex community of Bacteroidetes bacteria on its surface.</title>
        <authorList>
            <person name="Treitli S.C."/>
            <person name="Kolisko M."/>
            <person name="Husnik F."/>
            <person name="Keeling P."/>
            <person name="Hampl V."/>
        </authorList>
    </citation>
    <scope>NUCLEOTIDE SEQUENCE [LARGE SCALE GENOMIC DNA]</scope>
    <source>
        <strain evidence="2">ST1C</strain>
    </source>
</reference>
<dbReference type="Proteomes" id="UP000324800">
    <property type="component" value="Unassembled WGS sequence"/>
</dbReference>
<evidence type="ECO:0000256" key="1">
    <source>
        <dbReference type="SAM" id="MobiDB-lite"/>
    </source>
</evidence>
<evidence type="ECO:0000313" key="3">
    <source>
        <dbReference type="Proteomes" id="UP000324800"/>
    </source>
</evidence>
<organism evidence="2 3">
    <name type="scientific">Streblomastix strix</name>
    <dbReference type="NCBI Taxonomy" id="222440"/>
    <lineage>
        <taxon>Eukaryota</taxon>
        <taxon>Metamonada</taxon>
        <taxon>Preaxostyla</taxon>
        <taxon>Oxymonadida</taxon>
        <taxon>Streblomastigidae</taxon>
        <taxon>Streblomastix</taxon>
    </lineage>
</organism>
<dbReference type="AlphaFoldDB" id="A0A5J4WR65"/>
<feature type="region of interest" description="Disordered" evidence="1">
    <location>
        <begin position="289"/>
        <end position="314"/>
    </location>
</feature>
<gene>
    <name evidence="2" type="ORF">EZS28_007203</name>
</gene>
<protein>
    <submittedName>
        <fullName evidence="2">Uncharacterized protein</fullName>
    </submittedName>
</protein>
<dbReference type="EMBL" id="SNRW01001218">
    <property type="protein sequence ID" value="KAA6397273.1"/>
    <property type="molecule type" value="Genomic_DNA"/>
</dbReference>
<name>A0A5J4WR65_9EUKA</name>